<dbReference type="InterPro" id="IPR022655">
    <property type="entry name" value="DUF1553"/>
</dbReference>
<evidence type="ECO:0000313" key="5">
    <source>
        <dbReference type="EMBL" id="QDT05682.1"/>
    </source>
</evidence>
<feature type="chain" id="PRO_5021901663" evidence="1">
    <location>
        <begin position="41"/>
        <end position="1127"/>
    </location>
</feature>
<name>A0A517NEX3_9BACT</name>
<feature type="domain" description="DUF1553" evidence="3">
    <location>
        <begin position="670"/>
        <end position="909"/>
    </location>
</feature>
<dbReference type="PANTHER" id="PTHR35889">
    <property type="entry name" value="CYCLOINULO-OLIGOSACCHARIDE FRUCTANOTRANSFERASE-RELATED"/>
    <property type="match status" value="1"/>
</dbReference>
<gene>
    <name evidence="5" type="ORF">K227x_40840</name>
</gene>
<keyword evidence="1" id="KW-0732">Signal</keyword>
<dbReference type="InterPro" id="IPR011444">
    <property type="entry name" value="DUF1549"/>
</dbReference>
<evidence type="ECO:0000259" key="2">
    <source>
        <dbReference type="Pfam" id="PF07583"/>
    </source>
</evidence>
<accession>A0A517NEX3</accession>
<proteinExistence type="predicted"/>
<dbReference type="Pfam" id="PF07583">
    <property type="entry name" value="PSCyt2"/>
    <property type="match status" value="1"/>
</dbReference>
<feature type="domain" description="Cytochrome C Planctomycete-type" evidence="4">
    <location>
        <begin position="60"/>
        <end position="116"/>
    </location>
</feature>
<organism evidence="5 6">
    <name type="scientific">Rubripirellula lacrimiformis</name>
    <dbReference type="NCBI Taxonomy" id="1930273"/>
    <lineage>
        <taxon>Bacteria</taxon>
        <taxon>Pseudomonadati</taxon>
        <taxon>Planctomycetota</taxon>
        <taxon>Planctomycetia</taxon>
        <taxon>Pirellulales</taxon>
        <taxon>Pirellulaceae</taxon>
        <taxon>Rubripirellula</taxon>
    </lineage>
</organism>
<dbReference type="InterPro" id="IPR011429">
    <property type="entry name" value="Cyt_c_Planctomycete-type"/>
</dbReference>
<keyword evidence="6" id="KW-1185">Reference proteome</keyword>
<dbReference type="Pfam" id="PF07587">
    <property type="entry name" value="PSD1"/>
    <property type="match status" value="1"/>
</dbReference>
<protein>
    <submittedName>
        <fullName evidence="5">Planctomycete cytochrome C</fullName>
    </submittedName>
</protein>
<dbReference type="KEGG" id="rlc:K227x_40840"/>
<dbReference type="Proteomes" id="UP000318538">
    <property type="component" value="Chromosome"/>
</dbReference>
<dbReference type="RefSeq" id="WP_145171926.1">
    <property type="nucleotide sequence ID" value="NZ_CP036525.1"/>
</dbReference>
<evidence type="ECO:0000313" key="6">
    <source>
        <dbReference type="Proteomes" id="UP000318538"/>
    </source>
</evidence>
<dbReference type="EMBL" id="CP036525">
    <property type="protein sequence ID" value="QDT05682.1"/>
    <property type="molecule type" value="Genomic_DNA"/>
</dbReference>
<dbReference type="Pfam" id="PF07635">
    <property type="entry name" value="PSCyt1"/>
    <property type="match status" value="1"/>
</dbReference>
<evidence type="ECO:0000259" key="3">
    <source>
        <dbReference type="Pfam" id="PF07587"/>
    </source>
</evidence>
<evidence type="ECO:0000256" key="1">
    <source>
        <dbReference type="SAM" id="SignalP"/>
    </source>
</evidence>
<dbReference type="SUPFAM" id="SSF46626">
    <property type="entry name" value="Cytochrome c"/>
    <property type="match status" value="1"/>
</dbReference>
<dbReference type="AlphaFoldDB" id="A0A517NEX3"/>
<dbReference type="GO" id="GO:0009055">
    <property type="term" value="F:electron transfer activity"/>
    <property type="evidence" value="ECO:0007669"/>
    <property type="project" value="InterPro"/>
</dbReference>
<dbReference type="GO" id="GO:0020037">
    <property type="term" value="F:heme binding"/>
    <property type="evidence" value="ECO:0007669"/>
    <property type="project" value="InterPro"/>
</dbReference>
<evidence type="ECO:0000259" key="4">
    <source>
        <dbReference type="Pfam" id="PF07635"/>
    </source>
</evidence>
<sequence precursor="true">MVGVAYPPRLCRLLWNQCLPSSTIAIVACFALCFAGHALADDEQDRFFESEIRPILVQHCVACHGATEQSGGLRLDSKSALIKGGDSGPFAVAVAADNLLLEAVRRSDNVAMPPDDPLPEPQVAAIAEWVAMGMPWPDNSVPLRSAAMENAESHWAFMPVRNLPVPELPANSVVGDSIAGDSIVTNPIDAFVLHTLAEAGLTPAPESDRRTLIRRLSFSLTGLPPSPDDVDRFAASTSADDDSEWVEKYLAAKQYGQHWGRHWLDVARYSDTKGYVYGREERFWVHAWRYRDWVVDALNEDMPYDRFLLLQLAADQTENIRSEDLAAMGFLTIGRRFLGVNRDIIDDRIDVVTRGTLGLTVSCARCHDHKYDPIPTADYYSLYGVFDSCQEELVGLGENTVDDAFETELKKRQAALHQKLQTSREESSKRARGRVRDYLYAQTELDKYPPQGFDQIFEASDLLPAFVRRWQAYLRTAKREHDPVFLPWHRFAELGPDQFAAQASEVCEAIAASSQERIHPRVAALFKTPPASFTDVIDRYGQLLSEVDAEWAQQPGTEPPLDPAAQQLRQVMFAAGSPCEVPDEGIVHTERFFDSATTTALWKLQGEIDRWLINPAQPPGFALILKDRARASEPRIFRRGNIQTQGEDVPRRFLEVLSPSDRKPFQVGSGRLELARDIIDDSNPLTARVIVNRVWAHHFGAGLVLTPSDFGVRAERPSHPELLDWLTHWFVQEGWSLKKLHRLIVTSAAFRRSSLGPTNRADLDHAVQVDPENRLLWRMNSRRLTFEQFRDSMLTATGEIDLQTGGKPADLFKNTSNVRRTLYGLVDRQFLPAILRVFDFANPDLHVPRRSQTTVPQQSLFFMNHPLVLRRSQQLASVCSEDADPRDAVGKMFQRVLQRPATDAELTDALLVVSQAAAETTTIRQTAADWTYGYGKYDEDAQRVADFEPLPHFTGQSWQGGPSWPDGKLGWVQLSAVGGHPGNTRNTACVRRWTAPRDMTVRIESELRHQVAAGDGVRGFIVSSETGQLAAAKVHQSSADLNAEALTVTKGQTIDFVVDIDNVLNSDQFLWKVTIADEPTAGTATEADGSIVWDSEADFPSDAANRLTPLEQLAQILFCSNEFLFVD</sequence>
<dbReference type="OrthoDB" id="127107at2"/>
<feature type="signal peptide" evidence="1">
    <location>
        <begin position="1"/>
        <end position="40"/>
    </location>
</feature>
<feature type="domain" description="DUF1549" evidence="2">
    <location>
        <begin position="187"/>
        <end position="390"/>
    </location>
</feature>
<dbReference type="PANTHER" id="PTHR35889:SF3">
    <property type="entry name" value="F-BOX DOMAIN-CONTAINING PROTEIN"/>
    <property type="match status" value="1"/>
</dbReference>
<reference evidence="5 6" key="1">
    <citation type="submission" date="2019-02" db="EMBL/GenBank/DDBJ databases">
        <title>Deep-cultivation of Planctomycetes and their phenomic and genomic characterization uncovers novel biology.</title>
        <authorList>
            <person name="Wiegand S."/>
            <person name="Jogler M."/>
            <person name="Boedeker C."/>
            <person name="Pinto D."/>
            <person name="Vollmers J."/>
            <person name="Rivas-Marin E."/>
            <person name="Kohn T."/>
            <person name="Peeters S.H."/>
            <person name="Heuer A."/>
            <person name="Rast P."/>
            <person name="Oberbeckmann S."/>
            <person name="Bunk B."/>
            <person name="Jeske O."/>
            <person name="Meyerdierks A."/>
            <person name="Storesund J.E."/>
            <person name="Kallscheuer N."/>
            <person name="Luecker S."/>
            <person name="Lage O.M."/>
            <person name="Pohl T."/>
            <person name="Merkel B.J."/>
            <person name="Hornburger P."/>
            <person name="Mueller R.-W."/>
            <person name="Bruemmer F."/>
            <person name="Labrenz M."/>
            <person name="Spormann A.M."/>
            <person name="Op den Camp H."/>
            <person name="Overmann J."/>
            <person name="Amann R."/>
            <person name="Jetten M.S.M."/>
            <person name="Mascher T."/>
            <person name="Medema M.H."/>
            <person name="Devos D.P."/>
            <person name="Kaster A.-K."/>
            <person name="Ovreas L."/>
            <person name="Rohde M."/>
            <person name="Galperin M.Y."/>
            <person name="Jogler C."/>
        </authorList>
    </citation>
    <scope>NUCLEOTIDE SEQUENCE [LARGE SCALE GENOMIC DNA]</scope>
    <source>
        <strain evidence="5 6">K22_7</strain>
    </source>
</reference>
<dbReference type="InterPro" id="IPR036909">
    <property type="entry name" value="Cyt_c-like_dom_sf"/>
</dbReference>